<evidence type="ECO:0000313" key="12">
    <source>
        <dbReference type="EMBL" id="UFP93977.1"/>
    </source>
</evidence>
<dbReference type="RefSeq" id="WP_230841034.1">
    <property type="nucleotide sequence ID" value="NZ_CP063845.1"/>
</dbReference>
<evidence type="ECO:0000256" key="9">
    <source>
        <dbReference type="RuleBase" id="RU363032"/>
    </source>
</evidence>
<evidence type="ECO:0000256" key="5">
    <source>
        <dbReference type="ARBA" id="ARBA00022505"/>
    </source>
</evidence>
<keyword evidence="4 10" id="KW-1003">Cell membrane</keyword>
<dbReference type="NCBIfam" id="NF038017">
    <property type="entry name" value="ABC_perm1"/>
    <property type="match status" value="1"/>
</dbReference>
<evidence type="ECO:0000259" key="11">
    <source>
        <dbReference type="PROSITE" id="PS50928"/>
    </source>
</evidence>
<keyword evidence="6 9" id="KW-0812">Transmembrane</keyword>
<feature type="transmembrane region" description="Helical" evidence="9">
    <location>
        <begin position="12"/>
        <end position="34"/>
    </location>
</feature>
<dbReference type="Pfam" id="PF00528">
    <property type="entry name" value="BPD_transp_1"/>
    <property type="match status" value="1"/>
</dbReference>
<sequence length="221" mass="23775">MTDPWFSLRLSLAVATLATLVVGIVGTAAGYFLAKSRFWGKEVLDALFTLPLVLPPTVVGFYLLGLLGKRGWFGQVLFAWTGWEILFTFQAAVIAATVMAMPLMVKTARAAIESVDPAYEQAAYTLGKSRWRTFFEITLPLAWKGIAAGLVLSFARALGEFGATLMVAGNIPGKTQTMPLAIYQTTQTGEDTTALALVAILTVTSLVVLVATNRLAVGRPW</sequence>
<evidence type="ECO:0000256" key="4">
    <source>
        <dbReference type="ARBA" id="ARBA00022475"/>
    </source>
</evidence>
<name>A0ABY3PJX0_9CYAN</name>
<feature type="transmembrane region" description="Helical" evidence="9">
    <location>
        <begin position="194"/>
        <end position="217"/>
    </location>
</feature>
<keyword evidence="13" id="KW-1185">Reference proteome</keyword>
<keyword evidence="8 9" id="KW-0472">Membrane</keyword>
<comment type="function">
    <text evidence="10">Part of the binding-protein-dependent transport system for molybdenum; probably responsible for the translocation of the substrate across the membrane.</text>
</comment>
<dbReference type="PANTHER" id="PTHR30183:SF3">
    <property type="entry name" value="MOLYBDENUM TRANSPORT SYSTEM PERMEASE PROTEIN MODB"/>
    <property type="match status" value="1"/>
</dbReference>
<evidence type="ECO:0000256" key="8">
    <source>
        <dbReference type="ARBA" id="ARBA00023136"/>
    </source>
</evidence>
<evidence type="ECO:0000256" key="3">
    <source>
        <dbReference type="ARBA" id="ARBA00022448"/>
    </source>
</evidence>
<evidence type="ECO:0000313" key="13">
    <source>
        <dbReference type="Proteomes" id="UP001054846"/>
    </source>
</evidence>
<evidence type="ECO:0000256" key="2">
    <source>
        <dbReference type="ARBA" id="ARBA00007069"/>
    </source>
</evidence>
<keyword evidence="7 9" id="KW-1133">Transmembrane helix</keyword>
<dbReference type="InterPro" id="IPR049783">
    <property type="entry name" value="ABC_perm_TupB-like"/>
</dbReference>
<feature type="transmembrane region" description="Helical" evidence="9">
    <location>
        <begin position="137"/>
        <end position="158"/>
    </location>
</feature>
<dbReference type="PANTHER" id="PTHR30183">
    <property type="entry name" value="MOLYBDENUM TRANSPORT SYSTEM PERMEASE PROTEIN MODB"/>
    <property type="match status" value="1"/>
</dbReference>
<gene>
    <name evidence="12" type="primary">modB</name>
    <name evidence="12" type="ORF">ISF26_19765</name>
</gene>
<proteinExistence type="inferred from homology"/>
<dbReference type="NCBIfam" id="TIGR02141">
    <property type="entry name" value="modB_ABC"/>
    <property type="match status" value="1"/>
</dbReference>
<dbReference type="InterPro" id="IPR000515">
    <property type="entry name" value="MetI-like"/>
</dbReference>
<protein>
    <recommendedName>
        <fullName evidence="10">Molybdenum transport system permease</fullName>
    </recommendedName>
</protein>
<comment type="subcellular location">
    <subcellularLocation>
        <location evidence="1 9">Cell membrane</location>
        <topology evidence="1 9">Multi-pass membrane protein</topology>
    </subcellularLocation>
</comment>
<evidence type="ECO:0000256" key="7">
    <source>
        <dbReference type="ARBA" id="ARBA00022989"/>
    </source>
</evidence>
<feature type="domain" description="ABC transmembrane type-1" evidence="11">
    <location>
        <begin position="8"/>
        <end position="212"/>
    </location>
</feature>
<dbReference type="InterPro" id="IPR011867">
    <property type="entry name" value="ModB_ABC"/>
</dbReference>
<dbReference type="CDD" id="cd06261">
    <property type="entry name" value="TM_PBP2"/>
    <property type="match status" value="1"/>
</dbReference>
<evidence type="ECO:0000256" key="6">
    <source>
        <dbReference type="ARBA" id="ARBA00022692"/>
    </source>
</evidence>
<dbReference type="InterPro" id="IPR035906">
    <property type="entry name" value="MetI-like_sf"/>
</dbReference>
<evidence type="ECO:0000256" key="1">
    <source>
        <dbReference type="ARBA" id="ARBA00004651"/>
    </source>
</evidence>
<evidence type="ECO:0000256" key="10">
    <source>
        <dbReference type="RuleBase" id="RU365097"/>
    </source>
</evidence>
<accession>A0ABY3PJX0</accession>
<dbReference type="SUPFAM" id="SSF161098">
    <property type="entry name" value="MetI-like"/>
    <property type="match status" value="1"/>
</dbReference>
<comment type="similarity">
    <text evidence="2 10">Belongs to the binding-protein-dependent transport system permease family. CysTW subfamily.</text>
</comment>
<reference evidence="12 13" key="1">
    <citation type="journal article" date="2021" name="Genome Biol. Evol.">
        <title>Complete Genome Sequencing of a Novel Gloeobacter Species from a Waterfall Cave in Mexico.</title>
        <authorList>
            <person name="Saw J.H."/>
            <person name="Cardona T."/>
            <person name="Montejano G."/>
        </authorList>
    </citation>
    <scope>NUCLEOTIDE SEQUENCE [LARGE SCALE GENOMIC DNA]</scope>
    <source>
        <strain evidence="12">MG652769</strain>
    </source>
</reference>
<feature type="transmembrane region" description="Helical" evidence="9">
    <location>
        <begin position="46"/>
        <end position="65"/>
    </location>
</feature>
<dbReference type="Gene3D" id="1.10.3720.10">
    <property type="entry name" value="MetI-like"/>
    <property type="match status" value="1"/>
</dbReference>
<organism evidence="12 13">
    <name type="scientific">Gloeobacter morelensis MG652769</name>
    <dbReference type="NCBI Taxonomy" id="2781736"/>
    <lineage>
        <taxon>Bacteria</taxon>
        <taxon>Bacillati</taxon>
        <taxon>Cyanobacteriota</taxon>
        <taxon>Cyanophyceae</taxon>
        <taxon>Gloeobacterales</taxon>
        <taxon>Gloeobacteraceae</taxon>
        <taxon>Gloeobacter</taxon>
        <taxon>Gloeobacter morelensis</taxon>
    </lineage>
</organism>
<dbReference type="Proteomes" id="UP001054846">
    <property type="component" value="Chromosome"/>
</dbReference>
<dbReference type="EMBL" id="CP063845">
    <property type="protein sequence ID" value="UFP93977.1"/>
    <property type="molecule type" value="Genomic_DNA"/>
</dbReference>
<keyword evidence="5 10" id="KW-0500">Molybdenum</keyword>
<dbReference type="PROSITE" id="PS50928">
    <property type="entry name" value="ABC_TM1"/>
    <property type="match status" value="1"/>
</dbReference>
<feature type="transmembrane region" description="Helical" evidence="9">
    <location>
        <begin position="85"/>
        <end position="105"/>
    </location>
</feature>
<keyword evidence="3 9" id="KW-0813">Transport</keyword>